<keyword evidence="3" id="KW-1185">Reference proteome</keyword>
<reference evidence="3" key="1">
    <citation type="journal article" date="2019" name="Int. J. Syst. Evol. Microbiol.">
        <title>The Global Catalogue of Microorganisms (GCM) 10K type strain sequencing project: providing services to taxonomists for standard genome sequencing and annotation.</title>
        <authorList>
            <consortium name="The Broad Institute Genomics Platform"/>
            <consortium name="The Broad Institute Genome Sequencing Center for Infectious Disease"/>
            <person name="Wu L."/>
            <person name="Ma J."/>
        </authorList>
    </citation>
    <scope>NUCLEOTIDE SEQUENCE [LARGE SCALE GENOMIC DNA]</scope>
    <source>
        <strain evidence="3">CCUG 59129</strain>
    </source>
</reference>
<dbReference type="PANTHER" id="PTHR35399">
    <property type="entry name" value="SLR8030 PROTEIN"/>
    <property type="match status" value="1"/>
</dbReference>
<dbReference type="PANTHER" id="PTHR35399:SF2">
    <property type="entry name" value="DUF839 DOMAIN-CONTAINING PROTEIN"/>
    <property type="match status" value="1"/>
</dbReference>
<evidence type="ECO:0000313" key="3">
    <source>
        <dbReference type="Proteomes" id="UP001596989"/>
    </source>
</evidence>
<proteinExistence type="predicted"/>
<evidence type="ECO:0000256" key="1">
    <source>
        <dbReference type="SAM" id="SignalP"/>
    </source>
</evidence>
<keyword evidence="1" id="KW-0732">Signal</keyword>
<dbReference type="EMBL" id="JBHTJZ010000017">
    <property type="protein sequence ID" value="MFD0960263.1"/>
    <property type="molecule type" value="Genomic_DNA"/>
</dbReference>
<dbReference type="InterPro" id="IPR006311">
    <property type="entry name" value="TAT_signal"/>
</dbReference>
<feature type="signal peptide" evidence="1">
    <location>
        <begin position="1"/>
        <end position="26"/>
    </location>
</feature>
<protein>
    <submittedName>
        <fullName evidence="2">PhoX family protein</fullName>
    </submittedName>
</protein>
<dbReference type="RefSeq" id="WP_377564697.1">
    <property type="nucleotide sequence ID" value="NZ_JBHTJZ010000017.1"/>
</dbReference>
<dbReference type="PROSITE" id="PS51318">
    <property type="entry name" value="TAT"/>
    <property type="match status" value="1"/>
</dbReference>
<organism evidence="2 3">
    <name type="scientific">Paenibacillus chungangensis</name>
    <dbReference type="NCBI Taxonomy" id="696535"/>
    <lineage>
        <taxon>Bacteria</taxon>
        <taxon>Bacillati</taxon>
        <taxon>Bacillota</taxon>
        <taxon>Bacilli</taxon>
        <taxon>Bacillales</taxon>
        <taxon>Paenibacillaceae</taxon>
        <taxon>Paenibacillus</taxon>
    </lineage>
</organism>
<comment type="caution">
    <text evidence="2">The sequence shown here is derived from an EMBL/GenBank/DDBJ whole genome shotgun (WGS) entry which is preliminary data.</text>
</comment>
<dbReference type="InterPro" id="IPR008557">
    <property type="entry name" value="PhoX"/>
</dbReference>
<name>A0ABW3HRW4_9BACL</name>
<gene>
    <name evidence="2" type="ORF">ACFQ2I_12780</name>
</gene>
<dbReference type="Proteomes" id="UP001596989">
    <property type="component" value="Unassembled WGS sequence"/>
</dbReference>
<accession>A0ABW3HRW4</accession>
<sequence length="505" mass="53332">MNENRNQQSISRRKFLAYLGSTAATAAIASSGLSPLVESAAASGSASSAAVKPIAFPQLAPQKTNRLTVASGYMTSPITSSSLLSNANYIRQVEYGQGNLENTGVLWACGQTVAHEAPLSGSGSLLIDIQRRHKGLWTKSGSFRELNANSRLAFTGPVRNARSLNGASIAQGVWSNGYGGKTPWGTMLAGESLYNKGAHKAGINPQSYGWTAEIHSNDTGITANKHTALGRFSHGSMNVAIAASGHAVVYMTGEQVFFKYISRGTYDPAAGVGNSRLLEDGKLYAADLSNGQWLELSVEPIRRILSNPSYRMPAGVQRLREELLDMLKEQADVLAYAEESALVLGATLLEHARGVALHPGDHSVFLSQTGNDRAGHGHGSIIRMVEQNNDAATTDFQSDQIVTGGLRSAISSPGPLAFDPFGRLWVATDIAAEQLHQGAYAPFGNNALYMLTPSGDAFDKAQAFAYAPGSAVLSAPAFAPDGSIFAAVCSLEHPEHNAVIAITKA</sequence>
<feature type="chain" id="PRO_5045575602" evidence="1">
    <location>
        <begin position="27"/>
        <end position="505"/>
    </location>
</feature>
<dbReference type="Pfam" id="PF05787">
    <property type="entry name" value="PhoX"/>
    <property type="match status" value="1"/>
</dbReference>
<evidence type="ECO:0000313" key="2">
    <source>
        <dbReference type="EMBL" id="MFD0960263.1"/>
    </source>
</evidence>
<dbReference type="SUPFAM" id="SSF101898">
    <property type="entry name" value="NHL repeat"/>
    <property type="match status" value="1"/>
</dbReference>